<evidence type="ECO:0000313" key="1">
    <source>
        <dbReference type="EMBL" id="PSS11020.1"/>
    </source>
</evidence>
<reference evidence="1 2" key="1">
    <citation type="submission" date="2018-02" db="EMBL/GenBank/DDBJ databases">
        <title>Genome sequence of the basidiomycete white-rot fungus Phlebia centrifuga.</title>
        <authorList>
            <person name="Granchi Z."/>
            <person name="Peng M."/>
            <person name="de Vries R.P."/>
            <person name="Hilden K."/>
            <person name="Makela M.R."/>
            <person name="Grigoriev I."/>
            <person name="Riley R."/>
        </authorList>
    </citation>
    <scope>NUCLEOTIDE SEQUENCE [LARGE SCALE GENOMIC DNA]</scope>
    <source>
        <strain evidence="1 2">FBCC195</strain>
    </source>
</reference>
<dbReference type="SUPFAM" id="SSF56214">
    <property type="entry name" value="4'-phosphopantetheinyl transferase"/>
    <property type="match status" value="1"/>
</dbReference>
<sequence>MIGYHLAYEDHLIGMVMTQGRTREVVNIGLGIKRLCTSSPETSVAAYAESLHHKLTPLEITFIPPTEPPDVILRRLCIILALKQAYIKAIGQPSGFDWSRLEFNFPNGTARGDGYPLQGWEFRIWQSQIAILREDGEVEHQNYQCASAFFRGMEESVFIWQAEKKELESWVQFLNIDQLITVLPKLSD</sequence>
<proteinExistence type="predicted"/>
<dbReference type="GO" id="GO:0008897">
    <property type="term" value="F:holo-[acyl-carrier-protein] synthase activity"/>
    <property type="evidence" value="ECO:0007669"/>
    <property type="project" value="InterPro"/>
</dbReference>
<dbReference type="InterPro" id="IPR037143">
    <property type="entry name" value="4-PPantetheinyl_Trfase_dom_sf"/>
</dbReference>
<keyword evidence="2" id="KW-1185">Reference proteome</keyword>
<organism evidence="1 2">
    <name type="scientific">Hermanssonia centrifuga</name>
    <dbReference type="NCBI Taxonomy" id="98765"/>
    <lineage>
        <taxon>Eukaryota</taxon>
        <taxon>Fungi</taxon>
        <taxon>Dikarya</taxon>
        <taxon>Basidiomycota</taxon>
        <taxon>Agaricomycotina</taxon>
        <taxon>Agaricomycetes</taxon>
        <taxon>Polyporales</taxon>
        <taxon>Meruliaceae</taxon>
        <taxon>Hermanssonia</taxon>
    </lineage>
</organism>
<dbReference type="GO" id="GO:0000287">
    <property type="term" value="F:magnesium ion binding"/>
    <property type="evidence" value="ECO:0007669"/>
    <property type="project" value="InterPro"/>
</dbReference>
<dbReference type="STRING" id="98765.A0A2R6QM70"/>
<comment type="caution">
    <text evidence="1">The sequence shown here is derived from an EMBL/GenBank/DDBJ whole genome shotgun (WGS) entry which is preliminary data.</text>
</comment>
<name>A0A2R6QM70_9APHY</name>
<dbReference type="EMBL" id="MLYV02000321">
    <property type="protein sequence ID" value="PSS11020.1"/>
    <property type="molecule type" value="Genomic_DNA"/>
</dbReference>
<dbReference type="AlphaFoldDB" id="A0A2R6QM70"/>
<dbReference type="OrthoDB" id="26719at2759"/>
<gene>
    <name evidence="1" type="ORF">PHLCEN_2v3316</name>
</gene>
<protein>
    <submittedName>
        <fullName evidence="1">Uncharacterized protein</fullName>
    </submittedName>
</protein>
<dbReference type="Gene3D" id="3.90.470.20">
    <property type="entry name" value="4'-phosphopantetheinyl transferase domain"/>
    <property type="match status" value="1"/>
</dbReference>
<accession>A0A2R6QM70</accession>
<dbReference type="Proteomes" id="UP000186601">
    <property type="component" value="Unassembled WGS sequence"/>
</dbReference>
<evidence type="ECO:0000313" key="2">
    <source>
        <dbReference type="Proteomes" id="UP000186601"/>
    </source>
</evidence>